<organism evidence="9 10">
    <name type="scientific">Congzhengia minquanensis</name>
    <dbReference type="NCBI Taxonomy" id="2763657"/>
    <lineage>
        <taxon>Bacteria</taxon>
        <taxon>Bacillati</taxon>
        <taxon>Bacillota</taxon>
        <taxon>Clostridia</taxon>
        <taxon>Eubacteriales</taxon>
        <taxon>Oscillospiraceae</taxon>
        <taxon>Congzhengia</taxon>
    </lineage>
</organism>
<dbReference type="SUPFAM" id="SSF55931">
    <property type="entry name" value="Glutamine synthetase/guanido kinase"/>
    <property type="match status" value="1"/>
</dbReference>
<dbReference type="GO" id="GO:0006542">
    <property type="term" value="P:glutamine biosynthetic process"/>
    <property type="evidence" value="ECO:0007669"/>
    <property type="project" value="InterPro"/>
</dbReference>
<evidence type="ECO:0000256" key="1">
    <source>
        <dbReference type="ARBA" id="ARBA00009897"/>
    </source>
</evidence>
<dbReference type="SMART" id="SM01230">
    <property type="entry name" value="Gln-synt_C"/>
    <property type="match status" value="1"/>
</dbReference>
<dbReference type="PROSITE" id="PS51986">
    <property type="entry name" value="GS_BETA_GRASP"/>
    <property type="match status" value="1"/>
</dbReference>
<evidence type="ECO:0000313" key="10">
    <source>
        <dbReference type="Proteomes" id="UP000611762"/>
    </source>
</evidence>
<dbReference type="Proteomes" id="UP000611762">
    <property type="component" value="Unassembled WGS sequence"/>
</dbReference>
<evidence type="ECO:0000259" key="7">
    <source>
        <dbReference type="PROSITE" id="PS51986"/>
    </source>
</evidence>
<evidence type="ECO:0000259" key="8">
    <source>
        <dbReference type="PROSITE" id="PS51987"/>
    </source>
</evidence>
<dbReference type="RefSeq" id="WP_249313175.1">
    <property type="nucleotide sequence ID" value="NZ_JACRSU010000003.1"/>
</dbReference>
<dbReference type="EMBL" id="JACRSU010000003">
    <property type="protein sequence ID" value="MBC8541200.1"/>
    <property type="molecule type" value="Genomic_DNA"/>
</dbReference>
<gene>
    <name evidence="9" type="ORF">H8698_09460</name>
</gene>
<dbReference type="PANTHER" id="PTHR43785">
    <property type="entry name" value="GAMMA-GLUTAMYLPUTRESCINE SYNTHETASE"/>
    <property type="match status" value="1"/>
</dbReference>
<dbReference type="PANTHER" id="PTHR43785:SF12">
    <property type="entry name" value="TYPE-1 GLUTAMINE SYNTHETASE 2"/>
    <property type="match status" value="1"/>
</dbReference>
<dbReference type="SUPFAM" id="SSF54368">
    <property type="entry name" value="Glutamine synthetase, N-terminal domain"/>
    <property type="match status" value="1"/>
</dbReference>
<dbReference type="InterPro" id="IPR008146">
    <property type="entry name" value="Gln_synth_cat_dom"/>
</dbReference>
<keyword evidence="2" id="KW-0436">Ligase</keyword>
<keyword evidence="4" id="KW-0067">ATP-binding</keyword>
<evidence type="ECO:0000256" key="2">
    <source>
        <dbReference type="ARBA" id="ARBA00022598"/>
    </source>
</evidence>
<dbReference type="GO" id="GO:0004356">
    <property type="term" value="F:glutamine synthetase activity"/>
    <property type="evidence" value="ECO:0007669"/>
    <property type="project" value="InterPro"/>
</dbReference>
<evidence type="ECO:0000256" key="6">
    <source>
        <dbReference type="RuleBase" id="RU000384"/>
    </source>
</evidence>
<comment type="caution">
    <text evidence="9">The sequence shown here is derived from an EMBL/GenBank/DDBJ whole genome shotgun (WGS) entry which is preliminary data.</text>
</comment>
<dbReference type="Pfam" id="PF03951">
    <property type="entry name" value="Gln-synt_N"/>
    <property type="match status" value="1"/>
</dbReference>
<dbReference type="Gene3D" id="3.10.20.70">
    <property type="entry name" value="Glutamine synthetase, N-terminal domain"/>
    <property type="match status" value="1"/>
</dbReference>
<evidence type="ECO:0000313" key="9">
    <source>
        <dbReference type="EMBL" id="MBC8541200.1"/>
    </source>
</evidence>
<dbReference type="InterPro" id="IPR036651">
    <property type="entry name" value="Gln_synt_N_sf"/>
</dbReference>
<evidence type="ECO:0000256" key="5">
    <source>
        <dbReference type="PROSITE-ProRule" id="PRU01330"/>
    </source>
</evidence>
<reference evidence="9" key="1">
    <citation type="submission" date="2020-08" db="EMBL/GenBank/DDBJ databases">
        <title>Genome public.</title>
        <authorList>
            <person name="Liu C."/>
            <person name="Sun Q."/>
        </authorList>
    </citation>
    <scope>NUCLEOTIDE SEQUENCE</scope>
    <source>
        <strain evidence="9">H8</strain>
    </source>
</reference>
<keyword evidence="10" id="KW-1185">Reference proteome</keyword>
<keyword evidence="3" id="KW-0547">Nucleotide-binding</keyword>
<protein>
    <submittedName>
        <fullName evidence="9">Glutamine synthetase</fullName>
    </submittedName>
</protein>
<name>A0A926DQ16_9FIRM</name>
<accession>A0A926DQ16</accession>
<proteinExistence type="inferred from homology"/>
<dbReference type="Gene3D" id="3.30.590.10">
    <property type="entry name" value="Glutamine synthetase/guanido kinase, catalytic domain"/>
    <property type="match status" value="1"/>
</dbReference>
<dbReference type="AlphaFoldDB" id="A0A926DQ16"/>
<sequence length="421" mass="45886">MDYTQSEVLQFVSENDVKFIRLAFCDIFGNMKNISIMPGELSRAFRTGISFDASRLLGMMDFTDTDLSLFPDPATLKVLPWRPSHGRVVRLFCDIRCSDGTPFLGDGRNLLRQTEQKLKKKGLTAQIGTECEFYLFERDDAGRPTSIPFDHAGYLDVAPLDKGENVRRDICLTLEKMGISPSASHHEKGPGQNEIHFNSAPPLLAADNFITFKSVVKTMAASNGLFASFLPLPLENEAASGLHVNISLEKGGANAVSESFIAGVLNHAAEITVFLNPLTNSYERFGTGAPNDVSWSYKNLTSLLRVKETPGGTTVNLRSPDAASNPYLALCLILNAGLDGIARGLPLCPPAETQEAIGNSERLPLSLKDAAQAAADSPFISTVLPRQLVDFYTACKIKEFETMQAAESAEAFCQNAYFLTV</sequence>
<evidence type="ECO:0000256" key="4">
    <source>
        <dbReference type="ARBA" id="ARBA00022840"/>
    </source>
</evidence>
<feature type="domain" description="GS catalytic" evidence="8">
    <location>
        <begin position="107"/>
        <end position="421"/>
    </location>
</feature>
<evidence type="ECO:0000256" key="3">
    <source>
        <dbReference type="ARBA" id="ARBA00022741"/>
    </source>
</evidence>
<feature type="domain" description="GS beta-grasp" evidence="7">
    <location>
        <begin position="15"/>
        <end position="101"/>
    </location>
</feature>
<comment type="similarity">
    <text evidence="1 5 6">Belongs to the glutamine synthetase family.</text>
</comment>
<dbReference type="InterPro" id="IPR008147">
    <property type="entry name" value="Gln_synt_N"/>
</dbReference>
<dbReference type="Pfam" id="PF00120">
    <property type="entry name" value="Gln-synt_C"/>
    <property type="match status" value="1"/>
</dbReference>
<dbReference type="InterPro" id="IPR014746">
    <property type="entry name" value="Gln_synth/guanido_kin_cat_dom"/>
</dbReference>
<dbReference type="GO" id="GO:0005524">
    <property type="term" value="F:ATP binding"/>
    <property type="evidence" value="ECO:0007669"/>
    <property type="project" value="UniProtKB-KW"/>
</dbReference>
<dbReference type="PROSITE" id="PS51987">
    <property type="entry name" value="GS_CATALYTIC"/>
    <property type="match status" value="1"/>
</dbReference>